<accession>A0ABU0FX65</accession>
<proteinExistence type="predicted"/>
<dbReference type="RefSeq" id="WP_084221869.1">
    <property type="nucleotide sequence ID" value="NZ_JAUSUN010000017.1"/>
</dbReference>
<name>A0ABU0FX65_9BACI</name>
<dbReference type="EMBL" id="JAUSUN010000017">
    <property type="protein sequence ID" value="MDQ0414516.1"/>
    <property type="molecule type" value="Genomic_DNA"/>
</dbReference>
<gene>
    <name evidence="1" type="ORF">J2S25_002725</name>
</gene>
<comment type="caution">
    <text evidence="1">The sequence shown here is derived from an EMBL/GenBank/DDBJ whole genome shotgun (WGS) entry which is preliminary data.</text>
</comment>
<organism evidence="1 2">
    <name type="scientific">Mesobacillus stamsii</name>
    <dbReference type="NCBI Taxonomy" id="225347"/>
    <lineage>
        <taxon>Bacteria</taxon>
        <taxon>Bacillati</taxon>
        <taxon>Bacillota</taxon>
        <taxon>Bacilli</taxon>
        <taxon>Bacillales</taxon>
        <taxon>Bacillaceae</taxon>
        <taxon>Mesobacillus</taxon>
    </lineage>
</organism>
<protein>
    <recommendedName>
        <fullName evidence="3">DUF3918 domain-containing protein</fullName>
    </recommendedName>
</protein>
<reference evidence="1 2" key="1">
    <citation type="submission" date="2023-07" db="EMBL/GenBank/DDBJ databases">
        <title>Genomic Encyclopedia of Type Strains, Phase IV (KMG-IV): sequencing the most valuable type-strain genomes for metagenomic binning, comparative biology and taxonomic classification.</title>
        <authorList>
            <person name="Goeker M."/>
        </authorList>
    </citation>
    <scope>NUCLEOTIDE SEQUENCE [LARGE SCALE GENOMIC DNA]</scope>
    <source>
        <strain evidence="1 2">DSM 19598</strain>
    </source>
</reference>
<evidence type="ECO:0008006" key="3">
    <source>
        <dbReference type="Google" id="ProtNLM"/>
    </source>
</evidence>
<dbReference type="InterPro" id="IPR025029">
    <property type="entry name" value="DUF3918"/>
</dbReference>
<evidence type="ECO:0000313" key="2">
    <source>
        <dbReference type="Proteomes" id="UP001242313"/>
    </source>
</evidence>
<evidence type="ECO:0000313" key="1">
    <source>
        <dbReference type="EMBL" id="MDQ0414516.1"/>
    </source>
</evidence>
<keyword evidence="2" id="KW-1185">Reference proteome</keyword>
<dbReference type="Proteomes" id="UP001242313">
    <property type="component" value="Unassembled WGS sequence"/>
</dbReference>
<dbReference type="Pfam" id="PF13056">
    <property type="entry name" value="DUF3918"/>
    <property type="match status" value="1"/>
</dbReference>
<sequence>MNKMLPSVIALGAGMAVYRYASNNNIMSGRKMKKLGRKMSKAFL</sequence>